<dbReference type="SUPFAM" id="SSF46689">
    <property type="entry name" value="Homeodomain-like"/>
    <property type="match status" value="1"/>
</dbReference>
<evidence type="ECO:0000259" key="9">
    <source>
        <dbReference type="Pfam" id="PF01498"/>
    </source>
</evidence>
<dbReference type="InterPro" id="IPR037700">
    <property type="entry name" value="NUP88/NUP82"/>
</dbReference>
<keyword evidence="8" id="KW-0175">Coiled coil</keyword>
<dbReference type="PANTHER" id="PTHR13257">
    <property type="entry name" value="NUCLEOPORIN NUP84-RELATED"/>
    <property type="match status" value="1"/>
</dbReference>
<dbReference type="Gene3D" id="3.30.420.10">
    <property type="entry name" value="Ribonuclease H-like superfamily/Ribonuclease H"/>
    <property type="match status" value="1"/>
</dbReference>
<dbReference type="GO" id="GO:0006313">
    <property type="term" value="P:DNA transposition"/>
    <property type="evidence" value="ECO:0007669"/>
    <property type="project" value="InterPro"/>
</dbReference>
<evidence type="ECO:0000256" key="4">
    <source>
        <dbReference type="ARBA" id="ARBA00022927"/>
    </source>
</evidence>
<evidence type="ECO:0000256" key="1">
    <source>
        <dbReference type="ARBA" id="ARBA00004567"/>
    </source>
</evidence>
<dbReference type="InterPro" id="IPR036397">
    <property type="entry name" value="RNaseH_sf"/>
</dbReference>
<dbReference type="InterPro" id="IPR009057">
    <property type="entry name" value="Homeodomain-like_sf"/>
</dbReference>
<evidence type="ECO:0000256" key="3">
    <source>
        <dbReference type="ARBA" id="ARBA00022816"/>
    </source>
</evidence>
<evidence type="ECO:0000256" key="7">
    <source>
        <dbReference type="ARBA" id="ARBA00023242"/>
    </source>
</evidence>
<keyword evidence="7" id="KW-0539">Nucleus</keyword>
<dbReference type="GO" id="GO:0015074">
    <property type="term" value="P:DNA integration"/>
    <property type="evidence" value="ECO:0007669"/>
    <property type="project" value="InterPro"/>
</dbReference>
<feature type="domain" description="Transposase Tc1-like" evidence="9">
    <location>
        <begin position="786"/>
        <end position="856"/>
    </location>
</feature>
<evidence type="ECO:0000256" key="2">
    <source>
        <dbReference type="ARBA" id="ARBA00022448"/>
    </source>
</evidence>
<dbReference type="Proteomes" id="UP001274896">
    <property type="component" value="Unassembled WGS sequence"/>
</dbReference>
<dbReference type="GO" id="GO:0017056">
    <property type="term" value="F:structural constituent of nuclear pore"/>
    <property type="evidence" value="ECO:0007669"/>
    <property type="project" value="InterPro"/>
</dbReference>
<dbReference type="InterPro" id="IPR002492">
    <property type="entry name" value="Transposase_Tc1-like"/>
</dbReference>
<dbReference type="PANTHER" id="PTHR13257:SF0">
    <property type="entry name" value="NUCLEAR PORE COMPLEX PROTEIN NUP88"/>
    <property type="match status" value="1"/>
</dbReference>
<keyword evidence="2" id="KW-0813">Transport</keyword>
<keyword evidence="6" id="KW-0906">Nuclear pore complex</keyword>
<evidence type="ECO:0000256" key="8">
    <source>
        <dbReference type="SAM" id="Coils"/>
    </source>
</evidence>
<dbReference type="InterPro" id="IPR019321">
    <property type="entry name" value="Nucleoporin_Nup88"/>
</dbReference>
<dbReference type="GO" id="GO:0005643">
    <property type="term" value="C:nuclear pore"/>
    <property type="evidence" value="ECO:0007669"/>
    <property type="project" value="UniProtKB-SubCell"/>
</dbReference>
<evidence type="ECO:0000256" key="5">
    <source>
        <dbReference type="ARBA" id="ARBA00023010"/>
    </source>
</evidence>
<keyword evidence="4" id="KW-0653">Protein transport</keyword>
<proteinExistence type="predicted"/>
<evidence type="ECO:0000313" key="11">
    <source>
        <dbReference type="Proteomes" id="UP001274896"/>
    </source>
</evidence>
<comment type="caution">
    <text evidence="10">The sequence shown here is derived from an EMBL/GenBank/DDBJ whole genome shotgun (WGS) entry which is preliminary data.</text>
</comment>
<sequence>MAALAGDRWRDALASHEIFCKLQESRHFEPQGTSRRIVKNLTFCLNGDLFVWDNVESVFYTTNLRQLDSELASHTAKYQTLMCINPPLFEVCQVLLSPTQYHVALIGLRGATVLELPQRWGKKSEFEGGRLEINCRTIPVAERFFTSSTSVTLRQAAWYPSETEEPHLVLLTSDNTIRFYSLKEPQTPARVLSVSQSEEESSIHPRGRSYAASLGEIAVAFDFGPLVNAPRHLASMRLKEALLVYPLYILYGNGETFLSYTSLTYSNLGKLLGPLPMYPAAEDNYGYDACAVLCLPCVPNILVIATEAGILYHCVVLEAEEEEDGGAVERWSRGSESVPSLYVFECVELELTLKLATGEDDDPTDSDFTCPIRLHEDPLCQHRYHCTHEAGVHSVGLTWFNKLHKFLQSDEEDKDSLQELAAEQRCMVEHILCTKPLTSSLPSPVRGFWIVSDLSLGATLICVTSTYECLLLPLLSSMRPPSPPLLCVRMGAEEGSVSSPLRGLAHDSFEQHIRNILARSSTNPLMLRSADKDSSTPTPECLQLLSRATQVFREEYILKLDLAREEMQKRVKLLNSQKKKQLEDLTMCREERKSLREAAERLADKYEDAKYRQEAIMNRMKHVLGSLRSQLPVLSDSEKDMKKELQTINDQLRHLGNSITQVNMKKDYQKKQMDKGLSSSRATITLNVHQRKCVQGVLKEHEHFVLKVDVLEAGKMGKCKDLSEFDKGQIVMARPLDQNISKTAALVGCSRSAVVNIYQKWSKEGTVVNLRQGHGWSRLTDAREERRLARVIRSNRRATVAQIDEVNAGSDGKLSEYTVHHRLLRMGLHSRRPVRMPMLTPVHRRKCQQWAHKHQNWTTEQWKKVAWSDESRFLLHHMDGRVRVRRLPAEHMTPGCTMGKRRAGGGSVIVWAMFCWETLGPAIHVDVTLTCTTYLCTVADHVHPFMEMLFPDGCGLFQQERAPSGI</sequence>
<dbReference type="Pfam" id="PF01498">
    <property type="entry name" value="HTH_Tnp_Tc3_2"/>
    <property type="match status" value="1"/>
</dbReference>
<evidence type="ECO:0000256" key="6">
    <source>
        <dbReference type="ARBA" id="ARBA00023132"/>
    </source>
</evidence>
<dbReference type="GO" id="GO:0006606">
    <property type="term" value="P:protein import into nucleus"/>
    <property type="evidence" value="ECO:0007669"/>
    <property type="project" value="TreeGrafter"/>
</dbReference>
<dbReference type="Gene3D" id="1.10.10.10">
    <property type="entry name" value="Winged helix-like DNA-binding domain superfamily/Winged helix DNA-binding domain"/>
    <property type="match status" value="1"/>
</dbReference>
<dbReference type="GO" id="GO:0006406">
    <property type="term" value="P:mRNA export from nucleus"/>
    <property type="evidence" value="ECO:0007669"/>
    <property type="project" value="TreeGrafter"/>
</dbReference>
<dbReference type="Pfam" id="PF10168">
    <property type="entry name" value="Nup88"/>
    <property type="match status" value="1"/>
</dbReference>
<dbReference type="GO" id="GO:0003677">
    <property type="term" value="F:DNA binding"/>
    <property type="evidence" value="ECO:0007669"/>
    <property type="project" value="InterPro"/>
</dbReference>
<name>A0AAE0UKD6_9TELE</name>
<organism evidence="10 11">
    <name type="scientific">Hemibagrus guttatus</name>
    <dbReference type="NCBI Taxonomy" id="175788"/>
    <lineage>
        <taxon>Eukaryota</taxon>
        <taxon>Metazoa</taxon>
        <taxon>Chordata</taxon>
        <taxon>Craniata</taxon>
        <taxon>Vertebrata</taxon>
        <taxon>Euteleostomi</taxon>
        <taxon>Actinopterygii</taxon>
        <taxon>Neopterygii</taxon>
        <taxon>Teleostei</taxon>
        <taxon>Ostariophysi</taxon>
        <taxon>Siluriformes</taxon>
        <taxon>Bagridae</taxon>
        <taxon>Hemibagrus</taxon>
    </lineage>
</organism>
<gene>
    <name evidence="10" type="ORF">QTP70_020242</name>
</gene>
<keyword evidence="11" id="KW-1185">Reference proteome</keyword>
<keyword evidence="3" id="KW-0509">mRNA transport</keyword>
<feature type="coiled-coil region" evidence="8">
    <location>
        <begin position="564"/>
        <end position="612"/>
    </location>
</feature>
<comment type="subcellular location">
    <subcellularLocation>
        <location evidence="1">Nucleus</location>
        <location evidence="1">Nuclear pore complex</location>
    </subcellularLocation>
</comment>
<dbReference type="GO" id="GO:0000055">
    <property type="term" value="P:ribosomal large subunit export from nucleus"/>
    <property type="evidence" value="ECO:0007669"/>
    <property type="project" value="InterPro"/>
</dbReference>
<evidence type="ECO:0000313" key="10">
    <source>
        <dbReference type="EMBL" id="KAK3509131.1"/>
    </source>
</evidence>
<keyword evidence="5" id="KW-0811">Translocation</keyword>
<accession>A0AAE0UKD6</accession>
<dbReference type="GO" id="GO:0000056">
    <property type="term" value="P:ribosomal small subunit export from nucleus"/>
    <property type="evidence" value="ECO:0007669"/>
    <property type="project" value="InterPro"/>
</dbReference>
<dbReference type="EMBL" id="JAUCMX010000027">
    <property type="protein sequence ID" value="KAK3509131.1"/>
    <property type="molecule type" value="Genomic_DNA"/>
</dbReference>
<dbReference type="InterPro" id="IPR036388">
    <property type="entry name" value="WH-like_DNA-bd_sf"/>
</dbReference>
<reference evidence="10" key="1">
    <citation type="submission" date="2023-06" db="EMBL/GenBank/DDBJ databases">
        <title>Male Hemibagrus guttatus genome.</title>
        <authorList>
            <person name="Bian C."/>
        </authorList>
    </citation>
    <scope>NUCLEOTIDE SEQUENCE</scope>
    <source>
        <strain evidence="10">Male_cb2023</strain>
        <tissue evidence="10">Muscle</tissue>
    </source>
</reference>
<protein>
    <recommendedName>
        <fullName evidence="9">Transposase Tc1-like domain-containing protein</fullName>
    </recommendedName>
</protein>
<dbReference type="AlphaFoldDB" id="A0AAE0UKD6"/>